<protein>
    <submittedName>
        <fullName evidence="2">Uncharacterized protein DUF998</fullName>
    </submittedName>
</protein>
<gene>
    <name evidence="2" type="ORF">FB467_2474</name>
</gene>
<feature type="transmembrane region" description="Helical" evidence="1">
    <location>
        <begin position="73"/>
        <end position="92"/>
    </location>
</feature>
<keyword evidence="1" id="KW-0472">Membrane</keyword>
<accession>A0A542YTA8</accession>
<feature type="transmembrane region" description="Helical" evidence="1">
    <location>
        <begin position="148"/>
        <end position="167"/>
    </location>
</feature>
<feature type="transmembrane region" description="Helical" evidence="1">
    <location>
        <begin position="179"/>
        <end position="197"/>
    </location>
</feature>
<reference evidence="2 3" key="1">
    <citation type="submission" date="2019-06" db="EMBL/GenBank/DDBJ databases">
        <title>Sequencing the genomes of 1000 actinobacteria strains.</title>
        <authorList>
            <person name="Klenk H.-P."/>
        </authorList>
    </citation>
    <scope>NUCLEOTIDE SEQUENCE [LARGE SCALE GENOMIC DNA]</scope>
    <source>
        <strain evidence="2 3">DSM 12335</strain>
    </source>
</reference>
<dbReference type="InterPro" id="IPR009339">
    <property type="entry name" value="DUF998"/>
</dbReference>
<dbReference type="AlphaFoldDB" id="A0A542YTA8"/>
<feature type="transmembrane region" description="Helical" evidence="1">
    <location>
        <begin position="47"/>
        <end position="66"/>
    </location>
</feature>
<keyword evidence="1" id="KW-1133">Transmembrane helix</keyword>
<proteinExistence type="predicted"/>
<dbReference type="OrthoDB" id="8159487at2"/>
<evidence type="ECO:0000313" key="2">
    <source>
        <dbReference type="EMBL" id="TQL51332.1"/>
    </source>
</evidence>
<dbReference type="Pfam" id="PF06197">
    <property type="entry name" value="DUF998"/>
    <property type="match status" value="1"/>
</dbReference>
<feature type="transmembrane region" description="Helical" evidence="1">
    <location>
        <begin position="122"/>
        <end position="141"/>
    </location>
</feature>
<comment type="caution">
    <text evidence="2">The sequence shown here is derived from an EMBL/GenBank/DDBJ whole genome shotgun (WGS) entry which is preliminary data.</text>
</comment>
<organism evidence="2 3">
    <name type="scientific">Ornithinicoccus hortensis</name>
    <dbReference type="NCBI Taxonomy" id="82346"/>
    <lineage>
        <taxon>Bacteria</taxon>
        <taxon>Bacillati</taxon>
        <taxon>Actinomycetota</taxon>
        <taxon>Actinomycetes</taxon>
        <taxon>Micrococcales</taxon>
        <taxon>Intrasporangiaceae</taxon>
        <taxon>Ornithinicoccus</taxon>
    </lineage>
</organism>
<keyword evidence="1" id="KW-0812">Transmembrane</keyword>
<sequence length="198" mass="20263">MTALLVCGIVGAVGFVGTFLLDGATRPGYRPTYHPVSALALGPRGWLQAGNFIGSGALIGASGVGVGMATGSLLLGTLVILFGAALVASGVFPMDPMRGYPPGTPEGTPEETSRAHELHDHAGAAVFSLLPAAAAVAAFVLDGRWAWASGLVAVGLVALFVAFGYAWEGDRPRAGLVQRVLIVLGWAWLAVLCWSLLP</sequence>
<evidence type="ECO:0000256" key="1">
    <source>
        <dbReference type="SAM" id="Phobius"/>
    </source>
</evidence>
<dbReference type="EMBL" id="VFOP01000001">
    <property type="protein sequence ID" value="TQL51332.1"/>
    <property type="molecule type" value="Genomic_DNA"/>
</dbReference>
<dbReference type="RefSeq" id="WP_141785346.1">
    <property type="nucleotide sequence ID" value="NZ_BAAAIK010000010.1"/>
</dbReference>
<dbReference type="Proteomes" id="UP000319516">
    <property type="component" value="Unassembled WGS sequence"/>
</dbReference>
<evidence type="ECO:0000313" key="3">
    <source>
        <dbReference type="Proteomes" id="UP000319516"/>
    </source>
</evidence>
<keyword evidence="3" id="KW-1185">Reference proteome</keyword>
<name>A0A542YTA8_9MICO</name>